<dbReference type="RefSeq" id="XP_031415784.1">
    <property type="nucleotide sequence ID" value="XM_031559924.1"/>
</dbReference>
<evidence type="ECO:0000313" key="2">
    <source>
        <dbReference type="RefSeq" id="XP_031415784.1"/>
    </source>
</evidence>
<keyword evidence="1" id="KW-1185">Reference proteome</keyword>
<gene>
    <name evidence="2" type="primary">LOC116218387</name>
</gene>
<evidence type="ECO:0000313" key="1">
    <source>
        <dbReference type="Proteomes" id="UP000515152"/>
    </source>
</evidence>
<sequence length="226" mass="25991">MAKIQLLGEMDDLSLSGFGQPSPRHGLQLLFWFAKKFIHFDNNNQIIMKYNPSDGRFGFHKFQNRFERFQGGRLLPNQRSPYYEVGNLHPLEAQQLPKYVKEKFTGHIDGSNTDRLIIGLNSNGEINKVYVTQHENGRNFSHGHTYQISEDLLHEIQNTSNCKSFLEQVLGTGKSKPKKKRRQINDYVAVDMDSNPPIENYYVGDDTSEYSIPIEKKSCCPCCTIL</sequence>
<dbReference type="KEGG" id="char:116218387"/>
<reference evidence="2" key="1">
    <citation type="submission" date="2025-08" db="UniProtKB">
        <authorList>
            <consortium name="RefSeq"/>
        </authorList>
    </citation>
    <scope>IDENTIFICATION</scope>
</reference>
<dbReference type="PANTHER" id="PTHR38706">
    <property type="entry name" value="SI:CH211-198C19.1-RELATED"/>
    <property type="match status" value="1"/>
</dbReference>
<dbReference type="OrthoDB" id="8961033at2759"/>
<proteinExistence type="predicted"/>
<name>A0A6P8EUE0_CLUHA</name>
<dbReference type="GeneID" id="116218387"/>
<dbReference type="Proteomes" id="UP000515152">
    <property type="component" value="Chromosome 22"/>
</dbReference>
<dbReference type="PANTHER" id="PTHR38706:SF2">
    <property type="match status" value="1"/>
</dbReference>
<organism evidence="1 2">
    <name type="scientific">Clupea harengus</name>
    <name type="common">Atlantic herring</name>
    <dbReference type="NCBI Taxonomy" id="7950"/>
    <lineage>
        <taxon>Eukaryota</taxon>
        <taxon>Metazoa</taxon>
        <taxon>Chordata</taxon>
        <taxon>Craniata</taxon>
        <taxon>Vertebrata</taxon>
        <taxon>Euteleostomi</taxon>
        <taxon>Actinopterygii</taxon>
        <taxon>Neopterygii</taxon>
        <taxon>Teleostei</taxon>
        <taxon>Clupei</taxon>
        <taxon>Clupeiformes</taxon>
        <taxon>Clupeoidei</taxon>
        <taxon>Clupeidae</taxon>
        <taxon>Clupea</taxon>
    </lineage>
</organism>
<protein>
    <submittedName>
        <fullName evidence="2">Uncharacterized protein LOC116218387</fullName>
    </submittedName>
</protein>
<accession>A0A6P8EUE0</accession>
<dbReference type="AlphaFoldDB" id="A0A6P8EUE0"/>